<proteinExistence type="predicted"/>
<keyword evidence="4" id="KW-1185">Reference proteome</keyword>
<dbReference type="InterPro" id="IPR050309">
    <property type="entry name" value="Type-B_Carboxylest/Lipase"/>
</dbReference>
<organism evidence="3 4">
    <name type="scientific">Hohenbuehelia grisea</name>
    <dbReference type="NCBI Taxonomy" id="104357"/>
    <lineage>
        <taxon>Eukaryota</taxon>
        <taxon>Fungi</taxon>
        <taxon>Dikarya</taxon>
        <taxon>Basidiomycota</taxon>
        <taxon>Agaricomycotina</taxon>
        <taxon>Agaricomycetes</taxon>
        <taxon>Agaricomycetidae</taxon>
        <taxon>Agaricales</taxon>
        <taxon>Pleurotineae</taxon>
        <taxon>Pleurotaceae</taxon>
        <taxon>Hohenbuehelia</taxon>
    </lineage>
</organism>
<keyword evidence="1" id="KW-1133">Transmembrane helix</keyword>
<feature type="domain" description="Carboxylesterase type B" evidence="2">
    <location>
        <begin position="80"/>
        <end position="227"/>
    </location>
</feature>
<sequence length="268" mass="29753">MVTILFRPLLIFVLQLTVPISVAAFVSRRVVDLGYAQYRSASLEPGITSFLGIRYAASPEGQSLSLSRLSVPIQFKSLSGPYRWTAPRKPGTIRGIQNATSQPPQCYQGNIGQGSTNPLVARRDLQATPTSEDCLFVNVHIPAKFYSPNLPVVVWIHGGGYTVGSNSQYPVQNLVTETHYGIIAVSIQYRLGIFGFLSGQHIKNRGVLNAGLLDQRFALQWVHDHIHCLVEIRQRLHFGGARPGRALFYSTLWLMGGIVSLRFFELLF</sequence>
<feature type="transmembrane region" description="Helical" evidence="1">
    <location>
        <begin position="6"/>
        <end position="26"/>
    </location>
</feature>
<protein>
    <recommendedName>
        <fullName evidence="2">Carboxylesterase type B domain-containing protein</fullName>
    </recommendedName>
</protein>
<keyword evidence="1" id="KW-0472">Membrane</keyword>
<reference evidence="4" key="1">
    <citation type="submission" date="2024-06" db="EMBL/GenBank/DDBJ databases">
        <title>Multi-omics analyses provide insights into the biosynthesis of the anticancer antibiotic pleurotin in Hohenbuehelia grisea.</title>
        <authorList>
            <person name="Weaver J.A."/>
            <person name="Alberti F."/>
        </authorList>
    </citation>
    <scope>NUCLEOTIDE SEQUENCE [LARGE SCALE GENOMIC DNA]</scope>
    <source>
        <strain evidence="4">T-177</strain>
    </source>
</reference>
<feature type="transmembrane region" description="Helical" evidence="1">
    <location>
        <begin position="246"/>
        <end position="264"/>
    </location>
</feature>
<evidence type="ECO:0000313" key="4">
    <source>
        <dbReference type="Proteomes" id="UP001556367"/>
    </source>
</evidence>
<dbReference type="SUPFAM" id="SSF53474">
    <property type="entry name" value="alpha/beta-Hydrolases"/>
    <property type="match status" value="1"/>
</dbReference>
<dbReference type="PANTHER" id="PTHR11559">
    <property type="entry name" value="CARBOXYLESTERASE"/>
    <property type="match status" value="1"/>
</dbReference>
<evidence type="ECO:0000259" key="2">
    <source>
        <dbReference type="Pfam" id="PF00135"/>
    </source>
</evidence>
<evidence type="ECO:0000313" key="3">
    <source>
        <dbReference type="EMBL" id="KAL0957294.1"/>
    </source>
</evidence>
<comment type="caution">
    <text evidence="3">The sequence shown here is derived from an EMBL/GenBank/DDBJ whole genome shotgun (WGS) entry which is preliminary data.</text>
</comment>
<dbReference type="Gene3D" id="3.40.50.1820">
    <property type="entry name" value="alpha/beta hydrolase"/>
    <property type="match status" value="1"/>
</dbReference>
<keyword evidence="1" id="KW-0812">Transmembrane</keyword>
<gene>
    <name evidence="3" type="ORF">HGRIS_001106</name>
</gene>
<evidence type="ECO:0000256" key="1">
    <source>
        <dbReference type="SAM" id="Phobius"/>
    </source>
</evidence>
<dbReference type="InterPro" id="IPR029058">
    <property type="entry name" value="AB_hydrolase_fold"/>
</dbReference>
<accession>A0ABR3JNU9</accession>
<dbReference type="InterPro" id="IPR002018">
    <property type="entry name" value="CarbesteraseB"/>
</dbReference>
<dbReference type="EMBL" id="JASNQZ010000005">
    <property type="protein sequence ID" value="KAL0957294.1"/>
    <property type="molecule type" value="Genomic_DNA"/>
</dbReference>
<dbReference type="Pfam" id="PF00135">
    <property type="entry name" value="COesterase"/>
    <property type="match status" value="1"/>
</dbReference>
<dbReference type="Proteomes" id="UP001556367">
    <property type="component" value="Unassembled WGS sequence"/>
</dbReference>
<name>A0ABR3JNU9_9AGAR</name>